<name>A0A699JBI3_TANCI</name>
<feature type="domain" description="HTH cro/C1-type" evidence="1">
    <location>
        <begin position="1"/>
        <end position="38"/>
    </location>
</feature>
<gene>
    <name evidence="2" type="ORF">Tci_593230</name>
</gene>
<dbReference type="GO" id="GO:0003677">
    <property type="term" value="F:DNA binding"/>
    <property type="evidence" value="ECO:0007669"/>
    <property type="project" value="InterPro"/>
</dbReference>
<evidence type="ECO:0000259" key="1">
    <source>
        <dbReference type="PROSITE" id="PS50943"/>
    </source>
</evidence>
<dbReference type="Gene3D" id="1.10.260.40">
    <property type="entry name" value="lambda repressor-like DNA-binding domains"/>
    <property type="match status" value="1"/>
</dbReference>
<reference evidence="2" key="1">
    <citation type="journal article" date="2019" name="Sci. Rep.">
        <title>Draft genome of Tanacetum cinerariifolium, the natural source of mosquito coil.</title>
        <authorList>
            <person name="Yamashiro T."/>
            <person name="Shiraishi A."/>
            <person name="Satake H."/>
            <person name="Nakayama K."/>
        </authorList>
    </citation>
    <scope>NUCLEOTIDE SEQUENCE</scope>
</reference>
<comment type="caution">
    <text evidence="2">The sequence shown here is derived from an EMBL/GenBank/DDBJ whole genome shotgun (WGS) entry which is preliminary data.</text>
</comment>
<organism evidence="2">
    <name type="scientific">Tanacetum cinerariifolium</name>
    <name type="common">Dalmatian daisy</name>
    <name type="synonym">Chrysanthemum cinerariifolium</name>
    <dbReference type="NCBI Taxonomy" id="118510"/>
    <lineage>
        <taxon>Eukaryota</taxon>
        <taxon>Viridiplantae</taxon>
        <taxon>Streptophyta</taxon>
        <taxon>Embryophyta</taxon>
        <taxon>Tracheophyta</taxon>
        <taxon>Spermatophyta</taxon>
        <taxon>Magnoliopsida</taxon>
        <taxon>eudicotyledons</taxon>
        <taxon>Gunneridae</taxon>
        <taxon>Pentapetalae</taxon>
        <taxon>asterids</taxon>
        <taxon>campanulids</taxon>
        <taxon>Asterales</taxon>
        <taxon>Asteraceae</taxon>
        <taxon>Asteroideae</taxon>
        <taxon>Anthemideae</taxon>
        <taxon>Anthemidinae</taxon>
        <taxon>Tanacetum</taxon>
    </lineage>
</organism>
<evidence type="ECO:0000313" key="2">
    <source>
        <dbReference type="EMBL" id="GFA21258.1"/>
    </source>
</evidence>
<dbReference type="SUPFAM" id="SSF47413">
    <property type="entry name" value="lambda repressor-like DNA-binding domains"/>
    <property type="match status" value="1"/>
</dbReference>
<protein>
    <recommendedName>
        <fullName evidence="1">HTH cro/C1-type domain-containing protein</fullName>
    </recommendedName>
</protein>
<dbReference type="InterPro" id="IPR010982">
    <property type="entry name" value="Lambda_DNA-bd_dom_sf"/>
</dbReference>
<dbReference type="CDD" id="cd00093">
    <property type="entry name" value="HTH_XRE"/>
    <property type="match status" value="1"/>
</dbReference>
<accession>A0A699JBI3</accession>
<dbReference type="Pfam" id="PF01381">
    <property type="entry name" value="HTH_3"/>
    <property type="match status" value="1"/>
</dbReference>
<dbReference type="InterPro" id="IPR001387">
    <property type="entry name" value="Cro/C1-type_HTH"/>
</dbReference>
<dbReference type="PROSITE" id="PS50943">
    <property type="entry name" value="HTH_CROC1"/>
    <property type="match status" value="1"/>
</dbReference>
<dbReference type="AlphaFoldDB" id="A0A699JBI3"/>
<dbReference type="EMBL" id="BKCJ010386520">
    <property type="protein sequence ID" value="GFA21258.1"/>
    <property type="molecule type" value="Genomic_DNA"/>
</dbReference>
<proteinExistence type="predicted"/>
<sequence length="374" mass="41160">MIGVTRASISMYETSKANPSYKVLGRLAEVLAIPFAELAGLGDGGDDYTGAMITRHIFNTVNDDRAGFIKQHLGLDENYVEVDFMRNPVSASDFEISAVAEREEEKHVQWPSISTLAIPGLSYKEARVYIVTDNKMGARYPEVSAESRNGKQGYITLTRFNTPDMHPSGIIDLLQGKLACLPGAGELAQKEGILLGSHAGAKSGTGEKTPSAGAWCLAIALIGRADFTQPRPTTELLLTDLFPVTSEINSSWLQEMIGRTSGFSIQVYKTVDFKNSGVTSMSMFPSISYRKNPNRIIVEFHHRAQPEYHNLQATIHELAILNKLRPASLRARIKAISPLTVFDMKKDKSYKGPLASGFMYNEQFVTSPPNLPKK</sequence>